<feature type="chain" id="PRO_5026182052" description="ADP-ribosyl cyclase/cyclic ADP-ribose hydrolase" evidence="2">
    <location>
        <begin position="20"/>
        <end position="368"/>
    </location>
</feature>
<keyword evidence="2" id="KW-0732">Signal</keyword>
<evidence type="ECO:0000313" key="4">
    <source>
        <dbReference type="Proteomes" id="UP000799428"/>
    </source>
</evidence>
<keyword evidence="4" id="KW-1185">Reference proteome</keyword>
<accession>A0A6G1JU52</accession>
<evidence type="ECO:0008006" key="5">
    <source>
        <dbReference type="Google" id="ProtNLM"/>
    </source>
</evidence>
<evidence type="ECO:0000256" key="1">
    <source>
        <dbReference type="SAM" id="MobiDB-lite"/>
    </source>
</evidence>
<evidence type="ECO:0000256" key="2">
    <source>
        <dbReference type="SAM" id="SignalP"/>
    </source>
</evidence>
<gene>
    <name evidence="3" type="ORF">K504DRAFT_463424</name>
</gene>
<organism evidence="3 4">
    <name type="scientific">Pleomassaria siparia CBS 279.74</name>
    <dbReference type="NCBI Taxonomy" id="1314801"/>
    <lineage>
        <taxon>Eukaryota</taxon>
        <taxon>Fungi</taxon>
        <taxon>Dikarya</taxon>
        <taxon>Ascomycota</taxon>
        <taxon>Pezizomycotina</taxon>
        <taxon>Dothideomycetes</taxon>
        <taxon>Pleosporomycetidae</taxon>
        <taxon>Pleosporales</taxon>
        <taxon>Pleomassariaceae</taxon>
        <taxon>Pleomassaria</taxon>
    </lineage>
</organism>
<dbReference type="EMBL" id="MU005786">
    <property type="protein sequence ID" value="KAF2703697.1"/>
    <property type="molecule type" value="Genomic_DNA"/>
</dbReference>
<name>A0A6G1JU52_9PLEO</name>
<evidence type="ECO:0000313" key="3">
    <source>
        <dbReference type="EMBL" id="KAF2703697.1"/>
    </source>
</evidence>
<dbReference type="OrthoDB" id="3658431at2759"/>
<reference evidence="3" key="1">
    <citation type="journal article" date="2020" name="Stud. Mycol.">
        <title>101 Dothideomycetes genomes: a test case for predicting lifestyles and emergence of pathogens.</title>
        <authorList>
            <person name="Haridas S."/>
            <person name="Albert R."/>
            <person name="Binder M."/>
            <person name="Bloem J."/>
            <person name="Labutti K."/>
            <person name="Salamov A."/>
            <person name="Andreopoulos B."/>
            <person name="Baker S."/>
            <person name="Barry K."/>
            <person name="Bills G."/>
            <person name="Bluhm B."/>
            <person name="Cannon C."/>
            <person name="Castanera R."/>
            <person name="Culley D."/>
            <person name="Daum C."/>
            <person name="Ezra D."/>
            <person name="Gonzalez J."/>
            <person name="Henrissat B."/>
            <person name="Kuo A."/>
            <person name="Liang C."/>
            <person name="Lipzen A."/>
            <person name="Lutzoni F."/>
            <person name="Magnuson J."/>
            <person name="Mondo S."/>
            <person name="Nolan M."/>
            <person name="Ohm R."/>
            <person name="Pangilinan J."/>
            <person name="Park H.-J."/>
            <person name="Ramirez L."/>
            <person name="Alfaro M."/>
            <person name="Sun H."/>
            <person name="Tritt A."/>
            <person name="Yoshinaga Y."/>
            <person name="Zwiers L.-H."/>
            <person name="Turgeon B."/>
            <person name="Goodwin S."/>
            <person name="Spatafora J."/>
            <person name="Crous P."/>
            <person name="Grigoriev I."/>
        </authorList>
    </citation>
    <scope>NUCLEOTIDE SEQUENCE</scope>
    <source>
        <strain evidence="3">CBS 279.74</strain>
    </source>
</reference>
<dbReference type="AlphaFoldDB" id="A0A6G1JU52"/>
<dbReference type="Proteomes" id="UP000799428">
    <property type="component" value="Unassembled WGS sequence"/>
</dbReference>
<feature type="signal peptide" evidence="2">
    <location>
        <begin position="1"/>
        <end position="19"/>
    </location>
</feature>
<feature type="compositionally biased region" description="Basic residues" evidence="1">
    <location>
        <begin position="74"/>
        <end position="116"/>
    </location>
</feature>
<feature type="region of interest" description="Disordered" evidence="1">
    <location>
        <begin position="67"/>
        <end position="130"/>
    </location>
</feature>
<sequence length="368" mass="41484">MKVSNPVVALFSFLLAIHALPADLDTRTTLSTEIETLSLTSAGLQVRYPHEDDDRVELSDALYARNLDVEARKPKPKSKPKPKPKKAVKKSKAKKKPKTPAKKPTKTKKKPAKTTKKPTNPVATPSKMPKVTKCDPISKYTIDWFVKNSCKKPAPGACLFYTRGMGKFANAYAAKQSPKKTTIWEMWPDMNYRKTDRSKSNPLRCIFTTKTDTMKYFSNMSRAVAKMCAGHVMVMDANITPAKKTFKTVNQSGIWFLHEFPQLKANSRVNEIEAVSKDGKTKAPYWTRARGNAAKRGEHEVELEFDAPSNATLTDPEIVHDEDTWWMDDEIMAEFEHHSSIQARKAIPKQKNCRAAPKDITADMALLR</sequence>
<protein>
    <recommendedName>
        <fullName evidence="5">ADP-ribosyl cyclase/cyclic ADP-ribose hydrolase</fullName>
    </recommendedName>
</protein>
<proteinExistence type="predicted"/>